<dbReference type="GO" id="GO:0006508">
    <property type="term" value="P:proteolysis"/>
    <property type="evidence" value="ECO:0007669"/>
    <property type="project" value="InterPro"/>
</dbReference>
<dbReference type="GO" id="GO:0016020">
    <property type="term" value="C:membrane"/>
    <property type="evidence" value="ECO:0007669"/>
    <property type="project" value="InterPro"/>
</dbReference>
<name>A0A1M6TC79_9FIRM</name>
<feature type="transmembrane region" description="Helical" evidence="1">
    <location>
        <begin position="126"/>
        <end position="148"/>
    </location>
</feature>
<organism evidence="2 3">
    <name type="scientific">Anaerocolumna jejuensis DSM 15929</name>
    <dbReference type="NCBI Taxonomy" id="1121322"/>
    <lineage>
        <taxon>Bacteria</taxon>
        <taxon>Bacillati</taxon>
        <taxon>Bacillota</taxon>
        <taxon>Clostridia</taxon>
        <taxon>Lachnospirales</taxon>
        <taxon>Lachnospiraceae</taxon>
        <taxon>Anaerocolumna</taxon>
    </lineage>
</organism>
<evidence type="ECO:0000256" key="1">
    <source>
        <dbReference type="SAM" id="Phobius"/>
    </source>
</evidence>
<dbReference type="RefSeq" id="WP_073276830.1">
    <property type="nucleotide sequence ID" value="NZ_FRAC01000013.1"/>
</dbReference>
<dbReference type="AlphaFoldDB" id="A0A1M6TC79"/>
<feature type="transmembrane region" description="Helical" evidence="1">
    <location>
        <begin position="91"/>
        <end position="114"/>
    </location>
</feature>
<keyword evidence="1" id="KW-1133">Transmembrane helix</keyword>
<accession>A0A1M6TC79</accession>
<keyword evidence="3" id="KW-1185">Reference proteome</keyword>
<dbReference type="EMBL" id="FRAC01000013">
    <property type="protein sequence ID" value="SHK54580.1"/>
    <property type="molecule type" value="Genomic_DNA"/>
</dbReference>
<proteinExistence type="predicted"/>
<dbReference type="GO" id="GO:0004190">
    <property type="term" value="F:aspartic-type endopeptidase activity"/>
    <property type="evidence" value="ECO:0007669"/>
    <property type="project" value="InterPro"/>
</dbReference>
<dbReference type="Pfam" id="PF01252">
    <property type="entry name" value="Peptidase_A8"/>
    <property type="match status" value="1"/>
</dbReference>
<sequence length="171" mass="19725">MKKQWIITGLLIALDQLIKAVIWNLAKDKHITLIPGILRFEPFQNTNLNWFASMANVVMPVFIMVIMQLLIAAGIVLFCKYQRYKSAKVNLWLDMGFCLALAGVSCSFIDVVFWGGSLDYIGLLDWFIFDMKDVFLNAGWISLVLWFYSKDYKASENNSITFKSWISNRCK</sequence>
<reference evidence="2 3" key="1">
    <citation type="submission" date="2016-11" db="EMBL/GenBank/DDBJ databases">
        <authorList>
            <person name="Jaros S."/>
            <person name="Januszkiewicz K."/>
            <person name="Wedrychowicz H."/>
        </authorList>
    </citation>
    <scope>NUCLEOTIDE SEQUENCE [LARGE SCALE GENOMIC DNA]</scope>
    <source>
        <strain evidence="2 3">DSM 15929</strain>
    </source>
</reference>
<keyword evidence="1" id="KW-0812">Transmembrane</keyword>
<evidence type="ECO:0000313" key="3">
    <source>
        <dbReference type="Proteomes" id="UP000184386"/>
    </source>
</evidence>
<evidence type="ECO:0000313" key="2">
    <source>
        <dbReference type="EMBL" id="SHK54580.1"/>
    </source>
</evidence>
<feature type="transmembrane region" description="Helical" evidence="1">
    <location>
        <begin position="57"/>
        <end position="79"/>
    </location>
</feature>
<keyword evidence="1" id="KW-0472">Membrane</keyword>
<dbReference type="STRING" id="1121322.SAMN02745136_02739"/>
<dbReference type="Proteomes" id="UP000184386">
    <property type="component" value="Unassembled WGS sequence"/>
</dbReference>
<gene>
    <name evidence="2" type="ORF">SAMN02745136_02739</name>
</gene>
<dbReference type="InterPro" id="IPR001872">
    <property type="entry name" value="Peptidase_A8"/>
</dbReference>
<protein>
    <submittedName>
        <fullName evidence="2">Signal peptidase II</fullName>
    </submittedName>
</protein>
<dbReference type="OrthoDB" id="1653128at2"/>